<dbReference type="eggNOG" id="COG1083">
    <property type="taxonomic scope" value="Bacteria"/>
</dbReference>
<sequence length="239" mass="26676">MTPPCNALGIIPARGGSKRLPRKNIRLLAGHPLIAYTIHAARKAKLLTDFLVSSEDEEILAQAKRYGAPTPFVRPAELAGDQVRNIDVIRHALFKMEESRGIRYDILVLLQPTSPVRSCEHIDEAIRLLHASGLDTVASVKGPFKKRDPVAKTIRAGVLEDLCPVADYSDPEPLYMYNASIYAMKRDFFLETGRHVSRRQVPLIMDQFHSVDVDTEADFLVAEAFVKYLGLHSEVTPCD</sequence>
<dbReference type="PANTHER" id="PTHR21485:SF6">
    <property type="entry name" value="N-ACYLNEURAMINATE CYTIDYLYLTRANSFERASE-RELATED"/>
    <property type="match status" value="1"/>
</dbReference>
<dbReference type="CDD" id="cd02513">
    <property type="entry name" value="CMP-NeuAc_Synthase"/>
    <property type="match status" value="1"/>
</dbReference>
<reference evidence="1 2" key="1">
    <citation type="journal article" date="2013" name="Genome Announc.">
        <title>Draft genome sequences for three mercury-methylating, sulfate-reducing bacteria.</title>
        <authorList>
            <person name="Brown S.D."/>
            <person name="Hurt R.A.Jr."/>
            <person name="Gilmour C.C."/>
            <person name="Elias D.A."/>
        </authorList>
    </citation>
    <scope>NUCLEOTIDE SEQUENCE [LARGE SCALE GENOMIC DNA]</scope>
    <source>
        <strain evidence="1 2">DSM 16529</strain>
    </source>
</reference>
<keyword evidence="1" id="KW-0548">Nucleotidyltransferase</keyword>
<keyword evidence="2" id="KW-1185">Reference proteome</keyword>
<accession>S7TED0</accession>
<dbReference type="RefSeq" id="WP_020885789.1">
    <property type="nucleotide sequence ID" value="NZ_ATHI01000003.1"/>
</dbReference>
<dbReference type="Gene3D" id="3.90.550.10">
    <property type="entry name" value="Spore Coat Polysaccharide Biosynthesis Protein SpsA, Chain A"/>
    <property type="match status" value="1"/>
</dbReference>
<evidence type="ECO:0000313" key="2">
    <source>
        <dbReference type="Proteomes" id="UP000014975"/>
    </source>
</evidence>
<organism evidence="1 2">
    <name type="scientific">Alkalidesulfovibrio alkalitolerans DSM 16529</name>
    <dbReference type="NCBI Taxonomy" id="1121439"/>
    <lineage>
        <taxon>Bacteria</taxon>
        <taxon>Pseudomonadati</taxon>
        <taxon>Thermodesulfobacteriota</taxon>
        <taxon>Desulfovibrionia</taxon>
        <taxon>Desulfovibrionales</taxon>
        <taxon>Desulfovibrionaceae</taxon>
        <taxon>Alkalidesulfovibrio</taxon>
    </lineage>
</organism>
<dbReference type="InterPro" id="IPR029044">
    <property type="entry name" value="Nucleotide-diphossugar_trans"/>
</dbReference>
<dbReference type="Pfam" id="PF02348">
    <property type="entry name" value="CTP_transf_3"/>
    <property type="match status" value="1"/>
</dbReference>
<name>S7TED0_9BACT</name>
<protein>
    <submittedName>
        <fullName evidence="1">Acylneuraminate cytidylyltransferase</fullName>
    </submittedName>
</protein>
<dbReference type="STRING" id="1121439.dsat_1903"/>
<dbReference type="OrthoDB" id="9805604at2"/>
<dbReference type="SUPFAM" id="SSF53448">
    <property type="entry name" value="Nucleotide-diphospho-sugar transferases"/>
    <property type="match status" value="1"/>
</dbReference>
<dbReference type="EMBL" id="ATHI01000003">
    <property type="protein sequence ID" value="EPR35562.1"/>
    <property type="molecule type" value="Genomic_DNA"/>
</dbReference>
<evidence type="ECO:0000313" key="1">
    <source>
        <dbReference type="EMBL" id="EPR35562.1"/>
    </source>
</evidence>
<gene>
    <name evidence="1" type="ORF">dsat_1903</name>
</gene>
<dbReference type="Proteomes" id="UP000014975">
    <property type="component" value="Unassembled WGS sequence"/>
</dbReference>
<dbReference type="InterPro" id="IPR003329">
    <property type="entry name" value="Cytidylyl_trans"/>
</dbReference>
<dbReference type="GO" id="GO:0008781">
    <property type="term" value="F:N-acylneuraminate cytidylyltransferase activity"/>
    <property type="evidence" value="ECO:0007669"/>
    <property type="project" value="TreeGrafter"/>
</dbReference>
<dbReference type="PATRIC" id="fig|1121439.3.peg.291"/>
<comment type="caution">
    <text evidence="1">The sequence shown here is derived from an EMBL/GenBank/DDBJ whole genome shotgun (WGS) entry which is preliminary data.</text>
</comment>
<dbReference type="PANTHER" id="PTHR21485">
    <property type="entry name" value="HAD SUPERFAMILY MEMBERS CMAS AND KDSC"/>
    <property type="match status" value="1"/>
</dbReference>
<dbReference type="AlphaFoldDB" id="S7TED0"/>
<dbReference type="InterPro" id="IPR050793">
    <property type="entry name" value="CMP-NeuNAc_synthase"/>
</dbReference>
<keyword evidence="1" id="KW-0808">Transferase</keyword>
<proteinExistence type="predicted"/>